<reference evidence="1 2" key="1">
    <citation type="submission" date="2015-01" db="EMBL/GenBank/DDBJ databases">
        <title>Draft Genome Sequences of Four Bacillus thermoamylovorans Strains, Isolated From Food Products.</title>
        <authorList>
            <person name="Krawcyk A.O."/>
            <person name="Berendsen E.M."/>
            <person name="Eijlander R.T."/>
            <person name="de Jong A."/>
            <person name="Wells-Bennik M."/>
            <person name="Kuipers O.P."/>
        </authorList>
    </citation>
    <scope>NUCLEOTIDE SEQUENCE [LARGE SCALE GENOMIC DNA]</scope>
    <source>
        <strain evidence="1 2">B4167</strain>
    </source>
</reference>
<dbReference type="AlphaFoldDB" id="A0ABD4A8I4"/>
<evidence type="ECO:0000313" key="2">
    <source>
        <dbReference type="Proteomes" id="UP000032076"/>
    </source>
</evidence>
<evidence type="ECO:0000313" key="1">
    <source>
        <dbReference type="EMBL" id="KIO73263.1"/>
    </source>
</evidence>
<organism evidence="1 2">
    <name type="scientific">Caldibacillus thermoamylovorans</name>
    <dbReference type="NCBI Taxonomy" id="35841"/>
    <lineage>
        <taxon>Bacteria</taxon>
        <taxon>Bacillati</taxon>
        <taxon>Bacillota</taxon>
        <taxon>Bacilli</taxon>
        <taxon>Bacillales</taxon>
        <taxon>Bacillaceae</taxon>
        <taxon>Caldibacillus</taxon>
    </lineage>
</organism>
<sequence>MENAHKSEVNYRKSTWKMWKSYPQAFKHTNPAKYDKI</sequence>
<name>A0ABD4A8I4_9BACI</name>
<dbReference type="Proteomes" id="UP000032076">
    <property type="component" value="Unassembled WGS sequence"/>
</dbReference>
<comment type="caution">
    <text evidence="1">The sequence shown here is derived from an EMBL/GenBank/DDBJ whole genome shotgun (WGS) entry which is preliminary data.</text>
</comment>
<proteinExistence type="predicted"/>
<protein>
    <submittedName>
        <fullName evidence="1">Uncharacterized protein</fullName>
    </submittedName>
</protein>
<accession>A0ABD4A8I4</accession>
<gene>
    <name evidence="1" type="ORF">B4167_2276</name>
</gene>
<dbReference type="EMBL" id="JXLU01000052">
    <property type="protein sequence ID" value="KIO73263.1"/>
    <property type="molecule type" value="Genomic_DNA"/>
</dbReference>